<protein>
    <recommendedName>
        <fullName evidence="4">Peptidase A1 domain-containing protein</fullName>
    </recommendedName>
</protein>
<organism evidence="2 3">
    <name type="scientific">Coniosporium apollinis</name>
    <dbReference type="NCBI Taxonomy" id="61459"/>
    <lineage>
        <taxon>Eukaryota</taxon>
        <taxon>Fungi</taxon>
        <taxon>Dikarya</taxon>
        <taxon>Ascomycota</taxon>
        <taxon>Pezizomycotina</taxon>
        <taxon>Dothideomycetes</taxon>
        <taxon>Dothideomycetes incertae sedis</taxon>
        <taxon>Coniosporium</taxon>
    </lineage>
</organism>
<dbReference type="Proteomes" id="UP001172684">
    <property type="component" value="Unassembled WGS sequence"/>
</dbReference>
<sequence>MARFFAERGAKLGTLELLMASQTVWGTFESQVLLKTLSVVGVHLFFLWTLSPLGGQASLRVLEKGERTTNGTTEVVYLPTGGMRMEQVNFGTFSMGTTTTQVAAVNSLYNSVLLAPIQIRNAEEDVWGNVKIPSIGRLDATKKDSDGWIESAEVRSSDDFTALVGLPIIGLPEDADSAIDITSAYMTLDCPIQYNISKQDPWWVTQLGAVWARNNGSGVFSNTKANTQTGFFLDSNLNVSGSRQDAVFNDTNATSEADPELSSPRNILFGSQYFTPEDVDPTGGTSIVLRNCTVLQQYVDSRVHCIKGACKVRKMRQSVAYGKRNPNLTPLENPAILANLFMNLPISTGKLHSGDATPTELLIRGASSPFQRLAFGTDGSTPPMRDIAKEIFEIRLAQVLNTYYQLSIAPYAFAGTKYNLGLFGPFRNGTMANGTLLSPVSDDLPFFSMPTTAVVMTTVSIYKCNFVWLACLEVASLVLLLVGAAGALLKWRCRAPDMLGYVASMTYDNPYVALPPGGGVLGAMERAQVLKGVDVRIADVRPREQVGHVAFASAEGNGVLGELKRDRLYV</sequence>
<name>A0ABQ9NMC9_9PEZI</name>
<keyword evidence="3" id="KW-1185">Reference proteome</keyword>
<evidence type="ECO:0000313" key="2">
    <source>
        <dbReference type="EMBL" id="KAJ9656206.1"/>
    </source>
</evidence>
<evidence type="ECO:0000256" key="1">
    <source>
        <dbReference type="SAM" id="Phobius"/>
    </source>
</evidence>
<gene>
    <name evidence="2" type="ORF">H2201_008618</name>
</gene>
<keyword evidence="1" id="KW-1133">Transmembrane helix</keyword>
<feature type="transmembrane region" description="Helical" evidence="1">
    <location>
        <begin position="466"/>
        <end position="489"/>
    </location>
</feature>
<evidence type="ECO:0000313" key="3">
    <source>
        <dbReference type="Proteomes" id="UP001172684"/>
    </source>
</evidence>
<proteinExistence type="predicted"/>
<evidence type="ECO:0008006" key="4">
    <source>
        <dbReference type="Google" id="ProtNLM"/>
    </source>
</evidence>
<comment type="caution">
    <text evidence="2">The sequence shown here is derived from an EMBL/GenBank/DDBJ whole genome shotgun (WGS) entry which is preliminary data.</text>
</comment>
<accession>A0ABQ9NMC9</accession>
<dbReference type="EMBL" id="JAPDRL010000134">
    <property type="protein sequence ID" value="KAJ9656206.1"/>
    <property type="molecule type" value="Genomic_DNA"/>
</dbReference>
<keyword evidence="1" id="KW-0472">Membrane</keyword>
<keyword evidence="1" id="KW-0812">Transmembrane</keyword>
<reference evidence="2" key="1">
    <citation type="submission" date="2022-10" db="EMBL/GenBank/DDBJ databases">
        <title>Culturing micro-colonial fungi from biological soil crusts in the Mojave desert and describing Neophaeococcomyces mojavensis, and introducing the new genera and species Taxawa tesnikishii.</title>
        <authorList>
            <person name="Kurbessoian T."/>
            <person name="Stajich J.E."/>
        </authorList>
    </citation>
    <scope>NUCLEOTIDE SEQUENCE</scope>
    <source>
        <strain evidence="2">TK_1</strain>
    </source>
</reference>